<dbReference type="CDD" id="cd11304">
    <property type="entry name" value="Cadherin_repeat"/>
    <property type="match status" value="5"/>
</dbReference>
<keyword evidence="8" id="KW-0472">Membrane</keyword>
<dbReference type="PROSITE" id="PS00232">
    <property type="entry name" value="CADHERIN_1"/>
    <property type="match status" value="3"/>
</dbReference>
<reference evidence="12 13" key="1">
    <citation type="journal article" date="2017" name="Gigascience">
        <title>Draft genome of the honey bee ectoparasitic mite, Tropilaelaps mercedesae, is shaped by the parasitic life history.</title>
        <authorList>
            <person name="Dong X."/>
            <person name="Armstrong S.D."/>
            <person name="Xia D."/>
            <person name="Makepeace B.L."/>
            <person name="Darby A.C."/>
            <person name="Kadowaki T."/>
        </authorList>
    </citation>
    <scope>NUCLEOTIDE SEQUENCE [LARGE SCALE GENOMIC DNA]</scope>
    <source>
        <strain evidence="12">Wuxi-XJTLU</strain>
    </source>
</reference>
<gene>
    <name evidence="12" type="ORF">BIW11_11666</name>
</gene>
<evidence type="ECO:0000256" key="4">
    <source>
        <dbReference type="ARBA" id="ARBA00022729"/>
    </source>
</evidence>
<evidence type="ECO:0000313" key="12">
    <source>
        <dbReference type="EMBL" id="OQR70385.1"/>
    </source>
</evidence>
<accession>A0A1V9XA04</accession>
<evidence type="ECO:0000256" key="6">
    <source>
        <dbReference type="ARBA" id="ARBA00022837"/>
    </source>
</evidence>
<comment type="caution">
    <text evidence="12">The sequence shown here is derived from an EMBL/GenBank/DDBJ whole genome shotgun (WGS) entry which is preliminary data.</text>
</comment>
<keyword evidence="6 10" id="KW-0106">Calcium</keyword>
<dbReference type="GO" id="GO:0005509">
    <property type="term" value="F:calcium ion binding"/>
    <property type="evidence" value="ECO:0007669"/>
    <property type="project" value="UniProtKB-UniRule"/>
</dbReference>
<dbReference type="GO" id="GO:0005886">
    <property type="term" value="C:plasma membrane"/>
    <property type="evidence" value="ECO:0007669"/>
    <property type="project" value="UniProtKB-SubCell"/>
</dbReference>
<keyword evidence="3" id="KW-0812">Transmembrane</keyword>
<dbReference type="STRING" id="418985.A0A1V9XA04"/>
<dbReference type="PRINTS" id="PR00205">
    <property type="entry name" value="CADHERIN"/>
</dbReference>
<dbReference type="FunFam" id="2.60.40.60:FF:000020">
    <property type="entry name" value="Dachsous cadherin-related 1b"/>
    <property type="match status" value="2"/>
</dbReference>
<dbReference type="AlphaFoldDB" id="A0A1V9XA04"/>
<evidence type="ECO:0000259" key="11">
    <source>
        <dbReference type="PROSITE" id="PS50268"/>
    </source>
</evidence>
<dbReference type="GO" id="GO:0007156">
    <property type="term" value="P:homophilic cell adhesion via plasma membrane adhesion molecules"/>
    <property type="evidence" value="ECO:0007669"/>
    <property type="project" value="InterPro"/>
</dbReference>
<keyword evidence="13" id="KW-1185">Reference proteome</keyword>
<dbReference type="Pfam" id="PF00028">
    <property type="entry name" value="Cadherin"/>
    <property type="match status" value="4"/>
</dbReference>
<dbReference type="SMART" id="SM00112">
    <property type="entry name" value="CA"/>
    <property type="match status" value="5"/>
</dbReference>
<evidence type="ECO:0000313" key="13">
    <source>
        <dbReference type="Proteomes" id="UP000192247"/>
    </source>
</evidence>
<name>A0A1V9XA04_9ACAR</name>
<dbReference type="InterPro" id="IPR015919">
    <property type="entry name" value="Cadherin-like_sf"/>
</dbReference>
<evidence type="ECO:0000256" key="5">
    <source>
        <dbReference type="ARBA" id="ARBA00022737"/>
    </source>
</evidence>
<organism evidence="12 13">
    <name type="scientific">Tropilaelaps mercedesae</name>
    <dbReference type="NCBI Taxonomy" id="418985"/>
    <lineage>
        <taxon>Eukaryota</taxon>
        <taxon>Metazoa</taxon>
        <taxon>Ecdysozoa</taxon>
        <taxon>Arthropoda</taxon>
        <taxon>Chelicerata</taxon>
        <taxon>Arachnida</taxon>
        <taxon>Acari</taxon>
        <taxon>Parasitiformes</taxon>
        <taxon>Mesostigmata</taxon>
        <taxon>Gamasina</taxon>
        <taxon>Dermanyssoidea</taxon>
        <taxon>Laelapidae</taxon>
        <taxon>Tropilaelaps</taxon>
    </lineage>
</organism>
<dbReference type="InParanoid" id="A0A1V9XA04"/>
<dbReference type="InterPro" id="IPR002126">
    <property type="entry name" value="Cadherin-like_dom"/>
</dbReference>
<keyword evidence="2" id="KW-1003">Cell membrane</keyword>
<feature type="domain" description="Cadherin" evidence="11">
    <location>
        <begin position="373"/>
        <end position="479"/>
    </location>
</feature>
<dbReference type="InterPro" id="IPR050174">
    <property type="entry name" value="Protocadherin/Cadherin-CA"/>
</dbReference>
<feature type="domain" description="Cadherin" evidence="11">
    <location>
        <begin position="46"/>
        <end position="149"/>
    </location>
</feature>
<feature type="domain" description="Cadherin" evidence="11">
    <location>
        <begin position="262"/>
        <end position="368"/>
    </location>
</feature>
<dbReference type="PANTHER" id="PTHR24028:SF328">
    <property type="entry name" value="CADHERIN-3"/>
    <property type="match status" value="1"/>
</dbReference>
<dbReference type="SUPFAM" id="SSF49313">
    <property type="entry name" value="Cadherin-like"/>
    <property type="match status" value="5"/>
</dbReference>
<dbReference type="PANTHER" id="PTHR24028">
    <property type="entry name" value="CADHERIN-87A"/>
    <property type="match status" value="1"/>
</dbReference>
<evidence type="ECO:0000256" key="3">
    <source>
        <dbReference type="ARBA" id="ARBA00022692"/>
    </source>
</evidence>
<dbReference type="FunFam" id="2.60.40.60:FF:000102">
    <property type="entry name" value="Dachsous cadherin-related 1b"/>
    <property type="match status" value="1"/>
</dbReference>
<protein>
    <submittedName>
        <fullName evidence="12">Protein dachsous-like</fullName>
    </submittedName>
</protein>
<comment type="subcellular location">
    <subcellularLocation>
        <location evidence="1">Cell membrane</location>
        <topology evidence="1">Single-pass type I membrane protein</topology>
    </subcellularLocation>
</comment>
<evidence type="ECO:0000256" key="1">
    <source>
        <dbReference type="ARBA" id="ARBA00004251"/>
    </source>
</evidence>
<evidence type="ECO:0000256" key="2">
    <source>
        <dbReference type="ARBA" id="ARBA00022475"/>
    </source>
</evidence>
<dbReference type="PROSITE" id="PS50268">
    <property type="entry name" value="CADHERIN_2"/>
    <property type="match status" value="5"/>
</dbReference>
<evidence type="ECO:0000256" key="10">
    <source>
        <dbReference type="PROSITE-ProRule" id="PRU00043"/>
    </source>
</evidence>
<keyword evidence="4" id="KW-0732">Signal</keyword>
<keyword evidence="7" id="KW-1133">Transmembrane helix</keyword>
<evidence type="ECO:0000256" key="8">
    <source>
        <dbReference type="ARBA" id="ARBA00023136"/>
    </source>
</evidence>
<feature type="domain" description="Cadherin" evidence="11">
    <location>
        <begin position="480"/>
        <end position="583"/>
    </location>
</feature>
<proteinExistence type="predicted"/>
<dbReference type="OrthoDB" id="6252479at2759"/>
<evidence type="ECO:0000256" key="7">
    <source>
        <dbReference type="ARBA" id="ARBA00022989"/>
    </source>
</evidence>
<feature type="domain" description="Cadherin" evidence="11">
    <location>
        <begin position="150"/>
        <end position="261"/>
    </location>
</feature>
<keyword evidence="9" id="KW-0325">Glycoprotein</keyword>
<dbReference type="GO" id="GO:0060429">
    <property type="term" value="P:epithelium development"/>
    <property type="evidence" value="ECO:0007669"/>
    <property type="project" value="UniProtKB-ARBA"/>
</dbReference>
<dbReference type="Gene3D" id="2.60.40.60">
    <property type="entry name" value="Cadherins"/>
    <property type="match status" value="6"/>
</dbReference>
<dbReference type="InterPro" id="IPR020894">
    <property type="entry name" value="Cadherin_CS"/>
</dbReference>
<dbReference type="Proteomes" id="UP000192247">
    <property type="component" value="Unassembled WGS sequence"/>
</dbReference>
<dbReference type="FunFam" id="2.60.40.60:FF:000007">
    <property type="entry name" value="Protocadherin alpha 2"/>
    <property type="match status" value="1"/>
</dbReference>
<sequence>MAAGLNDRHVREVRQGRRRLATMGQTGPLLLLLAAGLTVGPGSAGAEYLQEFEVRENVPLGTVIGYIGQPKSEGQMPPPAPPYYVVPVANSDVDCDLVVVPTTGEIRTNTTLDRETRAEYSFTAIPVTMGENVRVVIRVLDENDNPPTFPASFIRIEFAENAPRDAKRTLAPARDRDLGRFNTQRYEIISGNTNNAFKLSYHRERDEVLYLDLQVNGVLDREITSAYSLIVEAFDGGAPALKGTLQVNITIQDVNDNQPIFSQGRYVATIPENATVGTSVLRVFATDTDAGRNGEVRYTISRRQSDREQFFTIDAKSGEVFVNKPLDFETKDVHELVVVAKDNGAQPLETTTFVSIRVTDVNDNTPTISLIFLSDDTSPRISEDAKVGDFIGRISVSDPDSREEYANINVTLHGGDGHFGLTTRDSVIYLVVVRAPLDREQQANFTMTIMATDQGVPPLNASTVFVLVVTDVNDNPPVFAQAEYSVNMPEIAEPGYSVVQLRAIDRDAGENAEVRYELRHDPSGWFKLDPVTGLLTTKTYVDCETNPNPVLVVIARDRGTPALSASAKVSVTVSDVNDNEPLFDQSYYNVTVAEDTAPGSCIIKAQEETFNAPVEPLAVRRRFLNEASLTTLRRLLIEGERRTKELFCPWPPFFRWATRAYECSNCHFGTGVVDRTKQKPIMGSTPTHFVDWMAPRSGIREVQK</sequence>
<keyword evidence="5" id="KW-0677">Repeat</keyword>
<evidence type="ECO:0000256" key="9">
    <source>
        <dbReference type="ARBA" id="ARBA00023180"/>
    </source>
</evidence>
<dbReference type="EMBL" id="MNPL01017718">
    <property type="protein sequence ID" value="OQR70385.1"/>
    <property type="molecule type" value="Genomic_DNA"/>
</dbReference>
<dbReference type="GO" id="GO:0009653">
    <property type="term" value="P:anatomical structure morphogenesis"/>
    <property type="evidence" value="ECO:0007669"/>
    <property type="project" value="UniProtKB-ARBA"/>
</dbReference>